<reference evidence="1 2" key="1">
    <citation type="submission" date="2020-07" db="EMBL/GenBank/DDBJ databases">
        <title>Pusillimonas sp. nov., isolated from poultry manure in Taiwan.</title>
        <authorList>
            <person name="Lin S.-Y."/>
            <person name="Tang Y.-S."/>
            <person name="Young C.-C."/>
        </authorList>
    </citation>
    <scope>NUCLEOTIDE SEQUENCE [LARGE SCALE GENOMIC DNA]</scope>
    <source>
        <strain evidence="1 2">CC-YST705</strain>
    </source>
</reference>
<dbReference type="RefSeq" id="WP_226952628.1">
    <property type="nucleotide sequence ID" value="NZ_JACDXW010000001.1"/>
</dbReference>
<keyword evidence="2" id="KW-1185">Reference proteome</keyword>
<gene>
    <name evidence="1" type="ORF">H0484_01300</name>
</gene>
<comment type="caution">
    <text evidence="1">The sequence shown here is derived from an EMBL/GenBank/DDBJ whole genome shotgun (WGS) entry which is preliminary data.</text>
</comment>
<evidence type="ECO:0000313" key="1">
    <source>
        <dbReference type="EMBL" id="MCB5362391.1"/>
    </source>
</evidence>
<accession>A0ABS8C8N9</accession>
<proteinExistence type="predicted"/>
<organism evidence="1 2">
    <name type="scientific">Mesopusillimonas faecipullorum</name>
    <dbReference type="NCBI Taxonomy" id="2755040"/>
    <lineage>
        <taxon>Bacteria</taxon>
        <taxon>Pseudomonadati</taxon>
        <taxon>Pseudomonadota</taxon>
        <taxon>Betaproteobacteria</taxon>
        <taxon>Burkholderiales</taxon>
        <taxon>Alcaligenaceae</taxon>
        <taxon>Mesopusillimonas</taxon>
    </lineage>
</organism>
<name>A0ABS8C8N9_9BURK</name>
<dbReference type="EMBL" id="JACDXW010000001">
    <property type="protein sequence ID" value="MCB5362391.1"/>
    <property type="molecule type" value="Genomic_DNA"/>
</dbReference>
<dbReference type="Proteomes" id="UP000776983">
    <property type="component" value="Unassembled WGS sequence"/>
</dbReference>
<evidence type="ECO:0000313" key="2">
    <source>
        <dbReference type="Proteomes" id="UP000776983"/>
    </source>
</evidence>
<protein>
    <submittedName>
        <fullName evidence="1">Uncharacterized protein</fullName>
    </submittedName>
</protein>
<sequence>MTEMHIFSGIRRRLVATATMTSTAVVPMVLIGMGVVMGRASTASAQESTPIPLEYIYKDNGAGGQDMSRLGIWVGVNDGKARRYLFDTGSDQFNAAVGNDVKATPGKPLKYYSYGDGTYGYSLQETSFNKLSYFGKNDTTSPVKVLNGNYQLAKITDNLYTTDSSYLGGVHLSPKPVCVTSKAANYLNCYEPGDLAQDKVSKEYHADLDA</sequence>